<dbReference type="Pfam" id="PF09445">
    <property type="entry name" value="Methyltransf_15"/>
    <property type="match status" value="1"/>
</dbReference>
<evidence type="ECO:0000256" key="4">
    <source>
        <dbReference type="ARBA" id="ARBA00048740"/>
    </source>
</evidence>
<dbReference type="GO" id="GO:0005634">
    <property type="term" value="C:nucleus"/>
    <property type="evidence" value="ECO:0007669"/>
    <property type="project" value="TreeGrafter"/>
</dbReference>
<dbReference type="EMBL" id="BLLK01000045">
    <property type="protein sequence ID" value="GFH51193.1"/>
    <property type="molecule type" value="Genomic_DNA"/>
</dbReference>
<comment type="caution">
    <text evidence="8">The sequence shown here is derived from an EMBL/GenBank/DDBJ whole genome shotgun (WGS) entry which is preliminary data.</text>
</comment>
<dbReference type="SUPFAM" id="SSF53335">
    <property type="entry name" value="S-adenosyl-L-methionine-dependent methyltransferases"/>
    <property type="match status" value="1"/>
</dbReference>
<evidence type="ECO:0000256" key="2">
    <source>
        <dbReference type="ARBA" id="ARBA00025783"/>
    </source>
</evidence>
<evidence type="ECO:0000256" key="6">
    <source>
        <dbReference type="ARBA" id="ARBA00049075"/>
    </source>
</evidence>
<evidence type="ECO:0000256" key="3">
    <source>
        <dbReference type="ARBA" id="ARBA00047418"/>
    </source>
</evidence>
<dbReference type="GO" id="GO:0071164">
    <property type="term" value="F:RNA cap trimethylguanosine synthase activity"/>
    <property type="evidence" value="ECO:0007669"/>
    <property type="project" value="TreeGrafter"/>
</dbReference>
<evidence type="ECO:0000256" key="5">
    <source>
        <dbReference type="ARBA" id="ARBA00048763"/>
    </source>
</evidence>
<dbReference type="Proteomes" id="UP001054902">
    <property type="component" value="Unassembled WGS sequence"/>
</dbReference>
<dbReference type="Gene3D" id="3.40.50.150">
    <property type="entry name" value="Vaccinia Virus protein VP39"/>
    <property type="match status" value="1"/>
</dbReference>
<evidence type="ECO:0000313" key="8">
    <source>
        <dbReference type="EMBL" id="GFH51193.1"/>
    </source>
</evidence>
<comment type="catalytic activity">
    <reaction evidence="4">
        <text>a 5'-end (N(7)-methyl 5'-triphosphoguanosine)-ribonucleoside in snoRNA + S-adenosyl-L-methionine = a 5'-end (N(2),N(7)-dimethyl 5'-triphosphoguanosine)-ribonucleoside in snoRNA + S-adenosyl-L-homocysteine + H(+)</text>
        <dbReference type="Rhea" id="RHEA:78475"/>
        <dbReference type="Rhea" id="RHEA-COMP:19086"/>
        <dbReference type="Rhea" id="RHEA-COMP:19088"/>
        <dbReference type="ChEBI" id="CHEBI:15378"/>
        <dbReference type="ChEBI" id="CHEBI:57856"/>
        <dbReference type="ChEBI" id="CHEBI:59789"/>
        <dbReference type="ChEBI" id="CHEBI:156461"/>
        <dbReference type="ChEBI" id="CHEBI:172880"/>
    </reaction>
    <physiologicalReaction direction="left-to-right" evidence="4">
        <dbReference type="Rhea" id="RHEA:78476"/>
    </physiologicalReaction>
</comment>
<proteinExistence type="inferred from homology"/>
<evidence type="ECO:0000313" key="9">
    <source>
        <dbReference type="Proteomes" id="UP001054902"/>
    </source>
</evidence>
<protein>
    <recommendedName>
        <fullName evidence="1">Trimethylguanosine synthase</fullName>
    </recommendedName>
    <alternativeName>
        <fullName evidence="7">Cap-specific guanine-N(2) methyltransferase</fullName>
    </alternativeName>
</protein>
<organism evidence="8 9">
    <name type="scientific">Chaetoceros tenuissimus</name>
    <dbReference type="NCBI Taxonomy" id="426638"/>
    <lineage>
        <taxon>Eukaryota</taxon>
        <taxon>Sar</taxon>
        <taxon>Stramenopiles</taxon>
        <taxon>Ochrophyta</taxon>
        <taxon>Bacillariophyta</taxon>
        <taxon>Coscinodiscophyceae</taxon>
        <taxon>Chaetocerotophycidae</taxon>
        <taxon>Chaetocerotales</taxon>
        <taxon>Chaetocerotaceae</taxon>
        <taxon>Chaetoceros</taxon>
    </lineage>
</organism>
<dbReference type="PANTHER" id="PTHR14741">
    <property type="entry name" value="S-ADENOSYLMETHIONINE-DEPENDENT METHYLTRANSFERASE RELATED"/>
    <property type="match status" value="1"/>
</dbReference>
<name>A0AAD3CSN6_9STRA</name>
<keyword evidence="9" id="KW-1185">Reference proteome</keyword>
<evidence type="ECO:0000256" key="1">
    <source>
        <dbReference type="ARBA" id="ARBA00018517"/>
    </source>
</evidence>
<gene>
    <name evidence="8" type="ORF">CTEN210_07669</name>
</gene>
<dbReference type="InterPro" id="IPR029063">
    <property type="entry name" value="SAM-dependent_MTases_sf"/>
</dbReference>
<dbReference type="PANTHER" id="PTHR14741:SF32">
    <property type="entry name" value="TRIMETHYLGUANOSINE SYNTHASE"/>
    <property type="match status" value="1"/>
</dbReference>
<accession>A0AAD3CSN6</accession>
<comment type="catalytic activity">
    <reaction evidence="3">
        <text>a 5'-end (N(2),N(7)-dimethyl 5'-triphosphoguanosine)-ribonucleoside in snoRNA + S-adenosyl-L-methionine = a 5'-end (N(2),N(2),N(7)-trimethyl 5'-triphosphoguanosine)-ribonucleoside in snoRNA + S-adenosyl-L-homocysteine + H(+)</text>
        <dbReference type="Rhea" id="RHEA:78507"/>
        <dbReference type="Rhea" id="RHEA-COMP:19088"/>
        <dbReference type="Rhea" id="RHEA-COMP:19090"/>
        <dbReference type="ChEBI" id="CHEBI:15378"/>
        <dbReference type="ChEBI" id="CHEBI:57856"/>
        <dbReference type="ChEBI" id="CHEBI:59789"/>
        <dbReference type="ChEBI" id="CHEBI:167623"/>
        <dbReference type="ChEBI" id="CHEBI:172880"/>
    </reaction>
    <physiologicalReaction direction="left-to-right" evidence="3">
        <dbReference type="Rhea" id="RHEA:78508"/>
    </physiologicalReaction>
</comment>
<evidence type="ECO:0000256" key="7">
    <source>
        <dbReference type="ARBA" id="ARBA00049790"/>
    </source>
</evidence>
<dbReference type="InterPro" id="IPR019012">
    <property type="entry name" value="RNA_cap_Gua-N2-MeTrfase"/>
</dbReference>
<comment type="catalytic activity">
    <reaction evidence="6">
        <text>a 5'-end (N(7)-methyl 5'-triphosphoguanosine)-ribonucleoside in snRNA + S-adenosyl-L-methionine = a 5'-end (N(2),N(7)-dimethyl 5'-triphosphoguanosine)-ribonucleoside in snRNA + S-adenosyl-L-homocysteine + H(+)</text>
        <dbReference type="Rhea" id="RHEA:78471"/>
        <dbReference type="Rhea" id="RHEA-COMP:19085"/>
        <dbReference type="Rhea" id="RHEA-COMP:19087"/>
        <dbReference type="ChEBI" id="CHEBI:15378"/>
        <dbReference type="ChEBI" id="CHEBI:57856"/>
        <dbReference type="ChEBI" id="CHEBI:59789"/>
        <dbReference type="ChEBI" id="CHEBI:156461"/>
        <dbReference type="ChEBI" id="CHEBI:172880"/>
    </reaction>
    <physiologicalReaction direction="left-to-right" evidence="6">
        <dbReference type="Rhea" id="RHEA:78472"/>
    </physiologicalReaction>
</comment>
<comment type="catalytic activity">
    <reaction evidence="5">
        <text>a 5'-end (N(2),N(7)-dimethyl 5'-triphosphoguanosine)-ribonucleoside in snRNA + S-adenosyl-L-methionine = a 5'-end (N(2),N(2),N(7)-trimethyl 5'-triphosphoguanosine)-ribonucleoside in snRNA + S-adenosyl-L-homocysteine + H(+)</text>
        <dbReference type="Rhea" id="RHEA:78479"/>
        <dbReference type="Rhea" id="RHEA-COMP:19087"/>
        <dbReference type="Rhea" id="RHEA-COMP:19089"/>
        <dbReference type="ChEBI" id="CHEBI:15378"/>
        <dbReference type="ChEBI" id="CHEBI:57856"/>
        <dbReference type="ChEBI" id="CHEBI:59789"/>
        <dbReference type="ChEBI" id="CHEBI:167623"/>
        <dbReference type="ChEBI" id="CHEBI:172880"/>
    </reaction>
    <physiologicalReaction direction="left-to-right" evidence="5">
        <dbReference type="Rhea" id="RHEA:78480"/>
    </physiologicalReaction>
</comment>
<sequence>MSSFLRNYPETVELDMNSDRHTVRLKKLDEDDECITIDTKIVRHFDGELLDRTLYELRKRQAKQTRRSKDDDKDIPGAQLEWLTRKVEKQLYTFLRSQFKSPKFVLPFTEEWLNEVQIYYLQYLENKIKDNCQIEIKKDNNGQIRVHLMSDNKDDTIPLKQISSRILHILKMRKNPVGGVEIGMILSDKDLRSMTDGADLRQMIKKYPQYFRDIHLFEEFDDDQQCSCFIDIERDVLNRSEDELLIQDRKLLSDDVGRYSVTKPKLAAVMTKTLYRICNDRNPDCSVAIDNKSVCVDLTAGIGGNTMSFSRVFSKVYAYEIDENRFGCLSENIKRLDTVYKNRIKIECRDSLEAFQELVVNNVLSESGSVVVFIDPPFGGIRRKKELISGQHLFLGDVPLTRVLINVASSIMVTFGLKLPLNFDVHTFLEELSKERRKFEAVCIKKMEQQLFVVLQVAPK</sequence>
<reference evidence="8 9" key="1">
    <citation type="journal article" date="2021" name="Sci. Rep.">
        <title>The genome of the diatom Chaetoceros tenuissimus carries an ancient integrated fragment of an extant virus.</title>
        <authorList>
            <person name="Hongo Y."/>
            <person name="Kimura K."/>
            <person name="Takaki Y."/>
            <person name="Yoshida Y."/>
            <person name="Baba S."/>
            <person name="Kobayashi G."/>
            <person name="Nagasaki K."/>
            <person name="Hano T."/>
            <person name="Tomaru Y."/>
        </authorList>
    </citation>
    <scope>NUCLEOTIDE SEQUENCE [LARGE SCALE GENOMIC DNA]</scope>
    <source>
        <strain evidence="8 9">NIES-3715</strain>
    </source>
</reference>
<dbReference type="AlphaFoldDB" id="A0AAD3CSN6"/>
<comment type="similarity">
    <text evidence="2">Belongs to the methyltransferase superfamily. Trimethylguanosine synthase family.</text>
</comment>